<dbReference type="InterPro" id="IPR037401">
    <property type="entry name" value="SnoaL-like"/>
</dbReference>
<evidence type="ECO:0000259" key="1">
    <source>
        <dbReference type="Pfam" id="PF13577"/>
    </source>
</evidence>
<dbReference type="RefSeq" id="WP_381263845.1">
    <property type="nucleotide sequence ID" value="NZ_JBHTBI010000085.1"/>
</dbReference>
<protein>
    <submittedName>
        <fullName evidence="2">Nuclear transport factor 2 family protein</fullName>
    </submittedName>
</protein>
<dbReference type="InterPro" id="IPR032710">
    <property type="entry name" value="NTF2-like_dom_sf"/>
</dbReference>
<dbReference type="Gene3D" id="3.10.450.50">
    <property type="match status" value="1"/>
</dbReference>
<dbReference type="Proteomes" id="UP001596957">
    <property type="component" value="Unassembled WGS sequence"/>
</dbReference>
<reference evidence="3" key="1">
    <citation type="journal article" date="2019" name="Int. J. Syst. Evol. Microbiol.">
        <title>The Global Catalogue of Microorganisms (GCM) 10K type strain sequencing project: providing services to taxonomists for standard genome sequencing and annotation.</title>
        <authorList>
            <consortium name="The Broad Institute Genomics Platform"/>
            <consortium name="The Broad Institute Genome Sequencing Center for Infectious Disease"/>
            <person name="Wu L."/>
            <person name="Ma J."/>
        </authorList>
    </citation>
    <scope>NUCLEOTIDE SEQUENCE [LARGE SCALE GENOMIC DNA]</scope>
    <source>
        <strain evidence="3">CGMCC 4.7198</strain>
    </source>
</reference>
<name>A0ABW2VGN9_9ACTN</name>
<feature type="domain" description="SnoaL-like" evidence="1">
    <location>
        <begin position="28"/>
        <end position="152"/>
    </location>
</feature>
<accession>A0ABW2VGN9</accession>
<sequence>MASILSTPSPAPTAEAATAAGLEERLRVLEDRAELVALVDRFVHGLDAPAPLTEDRYRALLTEDVLLSLPSGTHRGVAGLPGFLGTPKELWARTQHYATNCVVDVDGDTAVAHANIHAVHVPHDASAPLFGGGAHYDVRAERTAAGWRIAELTVSVLWTAEGGRG</sequence>
<keyword evidence="3" id="KW-1185">Reference proteome</keyword>
<proteinExistence type="predicted"/>
<gene>
    <name evidence="2" type="ORF">ACFQZP_18725</name>
</gene>
<dbReference type="Pfam" id="PF13577">
    <property type="entry name" value="SnoaL_4"/>
    <property type="match status" value="1"/>
</dbReference>
<organism evidence="2 3">
    <name type="scientific">Streptomyces lutosisoli</name>
    <dbReference type="NCBI Taxonomy" id="2665721"/>
    <lineage>
        <taxon>Bacteria</taxon>
        <taxon>Bacillati</taxon>
        <taxon>Actinomycetota</taxon>
        <taxon>Actinomycetes</taxon>
        <taxon>Kitasatosporales</taxon>
        <taxon>Streptomycetaceae</taxon>
        <taxon>Streptomyces</taxon>
    </lineage>
</organism>
<evidence type="ECO:0000313" key="3">
    <source>
        <dbReference type="Proteomes" id="UP001596957"/>
    </source>
</evidence>
<evidence type="ECO:0000313" key="2">
    <source>
        <dbReference type="EMBL" id="MFD0283675.1"/>
    </source>
</evidence>
<dbReference type="SUPFAM" id="SSF54427">
    <property type="entry name" value="NTF2-like"/>
    <property type="match status" value="1"/>
</dbReference>
<comment type="caution">
    <text evidence="2">The sequence shown here is derived from an EMBL/GenBank/DDBJ whole genome shotgun (WGS) entry which is preliminary data.</text>
</comment>
<dbReference type="EMBL" id="JBHTEC010000001">
    <property type="protein sequence ID" value="MFD0283675.1"/>
    <property type="molecule type" value="Genomic_DNA"/>
</dbReference>